<dbReference type="OrthoDB" id="10264505at2759"/>
<accession>A0A1G4IP27</accession>
<dbReference type="InterPro" id="IPR013766">
    <property type="entry name" value="Thioredoxin_domain"/>
</dbReference>
<dbReference type="InterPro" id="IPR036249">
    <property type="entry name" value="Thioredoxin-like_sf"/>
</dbReference>
<evidence type="ECO:0000313" key="3">
    <source>
        <dbReference type="EMBL" id="SCU78206.1"/>
    </source>
</evidence>
<dbReference type="InterPro" id="IPR017937">
    <property type="entry name" value="Thioredoxin_CS"/>
</dbReference>
<dbReference type="Pfam" id="PF00085">
    <property type="entry name" value="Thioredoxin"/>
    <property type="match status" value="1"/>
</dbReference>
<dbReference type="Gene3D" id="3.40.30.10">
    <property type="entry name" value="Glutaredoxin"/>
    <property type="match status" value="2"/>
</dbReference>
<gene>
    <name evidence="3" type="ORF">LAMI_0A03818G</name>
</gene>
<reference evidence="3 4" key="1">
    <citation type="submission" date="2016-03" db="EMBL/GenBank/DDBJ databases">
        <authorList>
            <person name="Devillers H."/>
        </authorList>
    </citation>
    <scope>NUCLEOTIDE SEQUENCE [LARGE SCALE GENOMIC DNA]</scope>
    <source>
        <strain evidence="3">CBS 11717</strain>
    </source>
</reference>
<sequence>MWTPLRLVLIAVMAWGAIAQNFYDSSPHILELSPSNFDQVVHQTNYTTLVEFYAPWCGYCQQLKGTMQKAARSLDGLVQVASVNCDVAKNKPLCARHRVEGFPTLVVFRPPKIDLSVPFADRMRITNHASEVYRGERKLRPLVDFAASRIKNYVRRFTKPMSAVAALETSESRYVMFLFSKSDRVSPLYKSLALDWLGTVRFALVPNGKLASASQVTSSQLPRIAGFFQDLSSSDQHTSESSKLVLFDTQDDEFHVYGGAIDKLALAQFLSKFAAPNEGPLTQRQAFVDAVKAGKKFKKSKQNQKHHHHDEL</sequence>
<dbReference type="PRINTS" id="PR00421">
    <property type="entry name" value="THIOREDOXIN"/>
</dbReference>
<dbReference type="SUPFAM" id="SSF52833">
    <property type="entry name" value="Thioredoxin-like"/>
    <property type="match status" value="1"/>
</dbReference>
<dbReference type="EMBL" id="LT598462">
    <property type="protein sequence ID" value="SCU78206.1"/>
    <property type="molecule type" value="Genomic_DNA"/>
</dbReference>
<organism evidence="3 4">
    <name type="scientific">Lachancea mirantina</name>
    <dbReference type="NCBI Taxonomy" id="1230905"/>
    <lineage>
        <taxon>Eukaryota</taxon>
        <taxon>Fungi</taxon>
        <taxon>Dikarya</taxon>
        <taxon>Ascomycota</taxon>
        <taxon>Saccharomycotina</taxon>
        <taxon>Saccharomycetes</taxon>
        <taxon>Saccharomycetales</taxon>
        <taxon>Saccharomycetaceae</taxon>
        <taxon>Lachancea</taxon>
    </lineage>
</organism>
<dbReference type="STRING" id="1230905.A0A1G4IP27"/>
<evidence type="ECO:0000313" key="4">
    <source>
        <dbReference type="Proteomes" id="UP000191024"/>
    </source>
</evidence>
<dbReference type="AlphaFoldDB" id="A0A1G4IP27"/>
<evidence type="ECO:0000256" key="1">
    <source>
        <dbReference type="SAM" id="SignalP"/>
    </source>
</evidence>
<protein>
    <submittedName>
        <fullName evidence="3">LAMI_0A03818g1_1</fullName>
    </submittedName>
</protein>
<dbReference type="PANTHER" id="PTHR45815:SF3">
    <property type="entry name" value="PROTEIN DISULFIDE-ISOMERASE A6"/>
    <property type="match status" value="1"/>
</dbReference>
<dbReference type="CDD" id="cd03002">
    <property type="entry name" value="PDI_a_MPD1_like"/>
    <property type="match status" value="1"/>
</dbReference>
<dbReference type="Proteomes" id="UP000191024">
    <property type="component" value="Chromosome A"/>
</dbReference>
<keyword evidence="4" id="KW-1185">Reference proteome</keyword>
<evidence type="ECO:0000259" key="2">
    <source>
        <dbReference type="PROSITE" id="PS51352"/>
    </source>
</evidence>
<dbReference type="GO" id="GO:0034976">
    <property type="term" value="P:response to endoplasmic reticulum stress"/>
    <property type="evidence" value="ECO:0007669"/>
    <property type="project" value="TreeGrafter"/>
</dbReference>
<dbReference type="PROSITE" id="PS00194">
    <property type="entry name" value="THIOREDOXIN_1"/>
    <property type="match status" value="1"/>
</dbReference>
<keyword evidence="1" id="KW-0732">Signal</keyword>
<dbReference type="PANTHER" id="PTHR45815">
    <property type="entry name" value="PROTEIN DISULFIDE-ISOMERASE A6"/>
    <property type="match status" value="1"/>
</dbReference>
<dbReference type="PROSITE" id="PS51352">
    <property type="entry name" value="THIOREDOXIN_2"/>
    <property type="match status" value="1"/>
</dbReference>
<proteinExistence type="predicted"/>
<feature type="chain" id="PRO_5009235666" evidence="1">
    <location>
        <begin position="20"/>
        <end position="312"/>
    </location>
</feature>
<feature type="signal peptide" evidence="1">
    <location>
        <begin position="1"/>
        <end position="19"/>
    </location>
</feature>
<dbReference type="GO" id="GO:0015035">
    <property type="term" value="F:protein-disulfide reductase activity"/>
    <property type="evidence" value="ECO:0007669"/>
    <property type="project" value="TreeGrafter"/>
</dbReference>
<name>A0A1G4IP27_9SACH</name>
<feature type="domain" description="Thioredoxin" evidence="2">
    <location>
        <begin position="13"/>
        <end position="151"/>
    </location>
</feature>
<dbReference type="GO" id="GO:0005788">
    <property type="term" value="C:endoplasmic reticulum lumen"/>
    <property type="evidence" value="ECO:0007669"/>
    <property type="project" value="TreeGrafter"/>
</dbReference>